<dbReference type="Proteomes" id="UP001556367">
    <property type="component" value="Unassembled WGS sequence"/>
</dbReference>
<evidence type="ECO:0000256" key="1">
    <source>
        <dbReference type="ARBA" id="ARBA00010609"/>
    </source>
</evidence>
<feature type="domain" description="Plastocyanin-like" evidence="9">
    <location>
        <begin position="51"/>
        <end position="148"/>
    </location>
</feature>
<comment type="caution">
    <text evidence="10">The sequence shown here is derived from an EMBL/GenBank/DDBJ whole genome shotgun (WGS) entry which is preliminary data.</text>
</comment>
<dbReference type="PANTHER" id="PTHR11709:SF511">
    <property type="entry name" value="LACCASE"/>
    <property type="match status" value="1"/>
</dbReference>
<dbReference type="InterPro" id="IPR045087">
    <property type="entry name" value="Cu-oxidase_fam"/>
</dbReference>
<feature type="compositionally biased region" description="Low complexity" evidence="5">
    <location>
        <begin position="328"/>
        <end position="337"/>
    </location>
</feature>
<dbReference type="InterPro" id="IPR011706">
    <property type="entry name" value="Cu-oxidase_C"/>
</dbReference>
<evidence type="ECO:0000256" key="4">
    <source>
        <dbReference type="ARBA" id="ARBA00023180"/>
    </source>
</evidence>
<dbReference type="EMBL" id="JASNQZ010000004">
    <property type="protein sequence ID" value="KAL0958220.1"/>
    <property type="molecule type" value="Genomic_DNA"/>
</dbReference>
<feature type="domain" description="Plastocyanin-like" evidence="7">
    <location>
        <begin position="160"/>
        <end position="301"/>
    </location>
</feature>
<evidence type="ECO:0000313" key="10">
    <source>
        <dbReference type="EMBL" id="KAL0958220.1"/>
    </source>
</evidence>
<feature type="compositionally biased region" description="Polar residues" evidence="5">
    <location>
        <begin position="305"/>
        <end position="315"/>
    </location>
</feature>
<evidence type="ECO:0008006" key="12">
    <source>
        <dbReference type="Google" id="ProtNLM"/>
    </source>
</evidence>
<dbReference type="InterPro" id="IPR001117">
    <property type="entry name" value="Cu-oxidase_2nd"/>
</dbReference>
<feature type="region of interest" description="Disordered" evidence="5">
    <location>
        <begin position="514"/>
        <end position="539"/>
    </location>
</feature>
<evidence type="ECO:0000259" key="9">
    <source>
        <dbReference type="Pfam" id="PF07732"/>
    </source>
</evidence>
<organism evidence="10 11">
    <name type="scientific">Hohenbuehelia grisea</name>
    <dbReference type="NCBI Taxonomy" id="104357"/>
    <lineage>
        <taxon>Eukaryota</taxon>
        <taxon>Fungi</taxon>
        <taxon>Dikarya</taxon>
        <taxon>Basidiomycota</taxon>
        <taxon>Agaricomycotina</taxon>
        <taxon>Agaricomycetes</taxon>
        <taxon>Agaricomycetidae</taxon>
        <taxon>Agaricales</taxon>
        <taxon>Pleurotineae</taxon>
        <taxon>Pleurotaceae</taxon>
        <taxon>Hohenbuehelia</taxon>
    </lineage>
</organism>
<dbReference type="Pfam" id="PF07732">
    <property type="entry name" value="Cu-oxidase_3"/>
    <property type="match status" value="1"/>
</dbReference>
<dbReference type="PANTHER" id="PTHR11709">
    <property type="entry name" value="MULTI-COPPER OXIDASE"/>
    <property type="match status" value="1"/>
</dbReference>
<accession>A0ABR3JQW1</accession>
<dbReference type="InterPro" id="IPR008972">
    <property type="entry name" value="Cupredoxin"/>
</dbReference>
<dbReference type="InterPro" id="IPR011707">
    <property type="entry name" value="Cu-oxidase-like_N"/>
</dbReference>
<sequence length="539" mass="59044">MSFLLLASLALFASPVLSAGERPPAIGPAGVLSLTNKVVAPDGFARSGIEFGPLIKANWNEKFAITVANLLTDKSMPVNTAIHWHGLFQRGSSWADGPAFVTQCPIIPNESFDYVFDADHPGTFWYHSHLKAQYCDGLRGPIVIYNPNDPYRDMYDVDDESTIITLADWYHLFSLQIRGAARPDSTLINGVGRYKGGPKVDLAVVNVEAGKRYRFRLVSMACDPNWQFSIDGHQMTIIEADGEYTEPLVVDSLQIFAGQRYSFVLKADQPVGNYWIRADPNIGDRGFEGGLNSAIFRYKGAAAQEPTSSASQSQKPLRESDLHATENPAAPGRPVPGGADVSLRLVPSFNTQTLSFEINGKSFIPPSLPTLPVMLQIMSGTKQAQELLPQGSVVGLERNKVVELIIPPLAIGGPHPMHLHGHAFSVVRSAGNASYNFANPVRRDVVSIGAGNDEVTIRFTTDNPGPWLLHCHIDFHLENGFAMVFAEDIPNITGDNAPQQWKELCPKYQRSLNPAQPVAMGNTPKSRRHQPRRLATGHH</sequence>
<evidence type="ECO:0000313" key="11">
    <source>
        <dbReference type="Proteomes" id="UP001556367"/>
    </source>
</evidence>
<evidence type="ECO:0000256" key="2">
    <source>
        <dbReference type="ARBA" id="ARBA00023008"/>
    </source>
</evidence>
<evidence type="ECO:0000259" key="7">
    <source>
        <dbReference type="Pfam" id="PF00394"/>
    </source>
</evidence>
<feature type="compositionally biased region" description="Basic residues" evidence="5">
    <location>
        <begin position="525"/>
        <end position="539"/>
    </location>
</feature>
<evidence type="ECO:0000256" key="3">
    <source>
        <dbReference type="ARBA" id="ARBA00023157"/>
    </source>
</evidence>
<keyword evidence="3" id="KW-1015">Disulfide bond</keyword>
<evidence type="ECO:0000256" key="6">
    <source>
        <dbReference type="SAM" id="SignalP"/>
    </source>
</evidence>
<keyword evidence="2" id="KW-0186">Copper</keyword>
<reference evidence="11" key="1">
    <citation type="submission" date="2024-06" db="EMBL/GenBank/DDBJ databases">
        <title>Multi-omics analyses provide insights into the biosynthesis of the anticancer antibiotic pleurotin in Hohenbuehelia grisea.</title>
        <authorList>
            <person name="Weaver J.A."/>
            <person name="Alberti F."/>
        </authorList>
    </citation>
    <scope>NUCLEOTIDE SEQUENCE [LARGE SCALE GENOMIC DNA]</scope>
    <source>
        <strain evidence="11">T-177</strain>
    </source>
</reference>
<dbReference type="SUPFAM" id="SSF49503">
    <property type="entry name" value="Cupredoxins"/>
    <property type="match status" value="3"/>
</dbReference>
<dbReference type="Pfam" id="PF00394">
    <property type="entry name" value="Cu-oxidase"/>
    <property type="match status" value="1"/>
</dbReference>
<keyword evidence="11" id="KW-1185">Reference proteome</keyword>
<feature type="chain" id="PRO_5046502833" description="Laccase" evidence="6">
    <location>
        <begin position="19"/>
        <end position="539"/>
    </location>
</feature>
<feature type="domain" description="Plastocyanin-like" evidence="8">
    <location>
        <begin position="369"/>
        <end position="488"/>
    </location>
</feature>
<proteinExistence type="inferred from homology"/>
<keyword evidence="4" id="KW-0325">Glycoprotein</keyword>
<dbReference type="CDD" id="cd13903">
    <property type="entry name" value="CuRO_3_Tv-LCC_like"/>
    <property type="match status" value="1"/>
</dbReference>
<gene>
    <name evidence="10" type="ORF">HGRIS_000380</name>
</gene>
<protein>
    <recommendedName>
        <fullName evidence="12">Laccase</fullName>
    </recommendedName>
</protein>
<name>A0ABR3JQW1_9AGAR</name>
<dbReference type="Pfam" id="PF07731">
    <property type="entry name" value="Cu-oxidase_2"/>
    <property type="match status" value="1"/>
</dbReference>
<comment type="similarity">
    <text evidence="1">Belongs to the multicopper oxidase family.</text>
</comment>
<evidence type="ECO:0000259" key="8">
    <source>
        <dbReference type="Pfam" id="PF07731"/>
    </source>
</evidence>
<keyword evidence="6" id="KW-0732">Signal</keyword>
<dbReference type="Gene3D" id="2.60.40.420">
    <property type="entry name" value="Cupredoxins - blue copper proteins"/>
    <property type="match status" value="3"/>
</dbReference>
<feature type="signal peptide" evidence="6">
    <location>
        <begin position="1"/>
        <end position="18"/>
    </location>
</feature>
<evidence type="ECO:0000256" key="5">
    <source>
        <dbReference type="SAM" id="MobiDB-lite"/>
    </source>
</evidence>
<feature type="region of interest" description="Disordered" evidence="5">
    <location>
        <begin position="304"/>
        <end position="337"/>
    </location>
</feature>